<name>A0AAV1K843_9NEOP</name>
<dbReference type="InterPro" id="IPR007588">
    <property type="entry name" value="Znf_FLYWCH"/>
</dbReference>
<evidence type="ECO:0000313" key="6">
    <source>
        <dbReference type="Proteomes" id="UP001314205"/>
    </source>
</evidence>
<evidence type="ECO:0000256" key="2">
    <source>
        <dbReference type="ARBA" id="ARBA00022771"/>
    </source>
</evidence>
<dbReference type="Gene3D" id="2.20.25.240">
    <property type="match status" value="2"/>
</dbReference>
<evidence type="ECO:0000259" key="4">
    <source>
        <dbReference type="Pfam" id="PF04500"/>
    </source>
</evidence>
<feature type="domain" description="FLYWCH-type" evidence="4">
    <location>
        <begin position="52"/>
        <end position="108"/>
    </location>
</feature>
<dbReference type="GO" id="GO:0008270">
    <property type="term" value="F:zinc ion binding"/>
    <property type="evidence" value="ECO:0007669"/>
    <property type="project" value="UniProtKB-KW"/>
</dbReference>
<keyword evidence="6" id="KW-1185">Reference proteome</keyword>
<proteinExistence type="predicted"/>
<gene>
    <name evidence="5" type="ORF">PARMNEM_LOCUS1152</name>
</gene>
<feature type="domain" description="FLYWCH-type" evidence="4">
    <location>
        <begin position="3"/>
        <end position="42"/>
    </location>
</feature>
<accession>A0AAV1K843</accession>
<evidence type="ECO:0000313" key="5">
    <source>
        <dbReference type="EMBL" id="CAK1579173.1"/>
    </source>
</evidence>
<evidence type="ECO:0000256" key="3">
    <source>
        <dbReference type="ARBA" id="ARBA00022833"/>
    </source>
</evidence>
<sequence length="109" mass="12365">MIHMEGHNFSLHKSTVGPKKRWVCCKWASGCRAVIITVDDTIMKYSPVLSVSKFGKPVILYEGHRFNRHSSSKGDKAFFVCVKWTAGCRASIKIFNDEIISIKNNHNHS</sequence>
<dbReference type="Pfam" id="PF04500">
    <property type="entry name" value="FLYWCH"/>
    <property type="match status" value="2"/>
</dbReference>
<dbReference type="AlphaFoldDB" id="A0AAV1K843"/>
<reference evidence="5 6" key="1">
    <citation type="submission" date="2023-11" db="EMBL/GenBank/DDBJ databases">
        <authorList>
            <person name="Hedman E."/>
            <person name="Englund M."/>
            <person name="Stromberg M."/>
            <person name="Nyberg Akerstrom W."/>
            <person name="Nylinder S."/>
            <person name="Jareborg N."/>
            <person name="Kallberg Y."/>
            <person name="Kronander E."/>
        </authorList>
    </citation>
    <scope>NUCLEOTIDE SEQUENCE [LARGE SCALE GENOMIC DNA]</scope>
</reference>
<keyword evidence="1" id="KW-0479">Metal-binding</keyword>
<organism evidence="5 6">
    <name type="scientific">Parnassius mnemosyne</name>
    <name type="common">clouded apollo</name>
    <dbReference type="NCBI Taxonomy" id="213953"/>
    <lineage>
        <taxon>Eukaryota</taxon>
        <taxon>Metazoa</taxon>
        <taxon>Ecdysozoa</taxon>
        <taxon>Arthropoda</taxon>
        <taxon>Hexapoda</taxon>
        <taxon>Insecta</taxon>
        <taxon>Pterygota</taxon>
        <taxon>Neoptera</taxon>
        <taxon>Endopterygota</taxon>
        <taxon>Lepidoptera</taxon>
        <taxon>Glossata</taxon>
        <taxon>Ditrysia</taxon>
        <taxon>Papilionoidea</taxon>
        <taxon>Papilionidae</taxon>
        <taxon>Parnassiinae</taxon>
        <taxon>Parnassini</taxon>
        <taxon>Parnassius</taxon>
        <taxon>Driopa</taxon>
    </lineage>
</organism>
<comment type="caution">
    <text evidence="5">The sequence shown here is derived from an EMBL/GenBank/DDBJ whole genome shotgun (WGS) entry which is preliminary data.</text>
</comment>
<dbReference type="Proteomes" id="UP001314205">
    <property type="component" value="Unassembled WGS sequence"/>
</dbReference>
<dbReference type="EMBL" id="CAVLGL010000002">
    <property type="protein sequence ID" value="CAK1579173.1"/>
    <property type="molecule type" value="Genomic_DNA"/>
</dbReference>
<keyword evidence="3" id="KW-0862">Zinc</keyword>
<evidence type="ECO:0000256" key="1">
    <source>
        <dbReference type="ARBA" id="ARBA00022723"/>
    </source>
</evidence>
<keyword evidence="2" id="KW-0863">Zinc-finger</keyword>
<protein>
    <recommendedName>
        <fullName evidence="4">FLYWCH-type domain-containing protein</fullName>
    </recommendedName>
</protein>